<name>A0A9P1ELX8_CUSEU</name>
<evidence type="ECO:0000259" key="2">
    <source>
        <dbReference type="Pfam" id="PF21530"/>
    </source>
</evidence>
<dbReference type="GO" id="GO:0005657">
    <property type="term" value="C:replication fork"/>
    <property type="evidence" value="ECO:0007669"/>
    <property type="project" value="TreeGrafter"/>
</dbReference>
<comment type="caution">
    <text evidence="3">The sequence shown here is derived from an EMBL/GenBank/DDBJ whole genome shotgun (WGS) entry which is preliminary data.</text>
</comment>
<sequence length="245" mass="27488">MRLKNFTNESANPSIFKLFADWILHIGDGVLGGSDDGEAEIDIPENFHVREMSDPIASIVNATYPDFLKNMNNISYFEGRAILEPTIDEVDKVNDFMLPLNSSEEKTYLSSDSACSLTSDNELLQEIHSPEYLNGIKCFGVPSHKLKLKVGVPVMLMRNIDHSAGLCNGTRLLVTKLGEDIIEAHMMSGTNADEKFLIPRIILTPTDVRLPFTFMHWQFPLMVSYAMTMNKIQGQSLENVGVFLR</sequence>
<dbReference type="Proteomes" id="UP001152484">
    <property type="component" value="Unassembled WGS sequence"/>
</dbReference>
<keyword evidence="4" id="KW-1185">Reference proteome</keyword>
<dbReference type="AlphaFoldDB" id="A0A9P1ELX8"/>
<dbReference type="InterPro" id="IPR027417">
    <property type="entry name" value="P-loop_NTPase"/>
</dbReference>
<evidence type="ECO:0000256" key="1">
    <source>
        <dbReference type="ARBA" id="ARBA00004474"/>
    </source>
</evidence>
<proteinExistence type="predicted"/>
<dbReference type="InterPro" id="IPR049163">
    <property type="entry name" value="Pif1-like_2B_dom"/>
</dbReference>
<comment type="subcellular location">
    <subcellularLocation>
        <location evidence="1">Plastid</location>
    </subcellularLocation>
</comment>
<dbReference type="GO" id="GO:0009536">
    <property type="term" value="C:plastid"/>
    <property type="evidence" value="ECO:0007669"/>
    <property type="project" value="UniProtKB-SubCell"/>
</dbReference>
<accession>A0A9P1ELX8</accession>
<protein>
    <recommendedName>
        <fullName evidence="2">DNA helicase Pif1-like 2B domain-containing protein</fullName>
    </recommendedName>
</protein>
<dbReference type="PANTHER" id="PTHR23274:SF33">
    <property type="entry name" value="ANIMAL RPA1 DOMAIN PROTEIN"/>
    <property type="match status" value="1"/>
</dbReference>
<dbReference type="EMBL" id="CAMAPE010000060">
    <property type="protein sequence ID" value="CAH9113336.1"/>
    <property type="molecule type" value="Genomic_DNA"/>
</dbReference>
<reference evidence="3" key="1">
    <citation type="submission" date="2022-07" db="EMBL/GenBank/DDBJ databases">
        <authorList>
            <person name="Macas J."/>
            <person name="Novak P."/>
            <person name="Neumann P."/>
        </authorList>
    </citation>
    <scope>NUCLEOTIDE SEQUENCE</scope>
</reference>
<dbReference type="PANTHER" id="PTHR23274">
    <property type="entry name" value="DNA HELICASE-RELATED"/>
    <property type="match status" value="1"/>
</dbReference>
<dbReference type="OrthoDB" id="1726813at2759"/>
<evidence type="ECO:0000313" key="3">
    <source>
        <dbReference type="EMBL" id="CAH9113336.1"/>
    </source>
</evidence>
<feature type="domain" description="DNA helicase Pif1-like 2B" evidence="2">
    <location>
        <begin position="131"/>
        <end position="177"/>
    </location>
</feature>
<evidence type="ECO:0000313" key="4">
    <source>
        <dbReference type="Proteomes" id="UP001152484"/>
    </source>
</evidence>
<dbReference type="SUPFAM" id="SSF52540">
    <property type="entry name" value="P-loop containing nucleoside triphosphate hydrolases"/>
    <property type="match status" value="1"/>
</dbReference>
<dbReference type="Pfam" id="PF21530">
    <property type="entry name" value="Pif1_2B_dom"/>
    <property type="match status" value="1"/>
</dbReference>
<gene>
    <name evidence="3" type="ORF">CEURO_LOCUS19989</name>
</gene>
<dbReference type="GO" id="GO:0006260">
    <property type="term" value="P:DNA replication"/>
    <property type="evidence" value="ECO:0007669"/>
    <property type="project" value="TreeGrafter"/>
</dbReference>
<organism evidence="3 4">
    <name type="scientific">Cuscuta europaea</name>
    <name type="common">European dodder</name>
    <dbReference type="NCBI Taxonomy" id="41803"/>
    <lineage>
        <taxon>Eukaryota</taxon>
        <taxon>Viridiplantae</taxon>
        <taxon>Streptophyta</taxon>
        <taxon>Embryophyta</taxon>
        <taxon>Tracheophyta</taxon>
        <taxon>Spermatophyta</taxon>
        <taxon>Magnoliopsida</taxon>
        <taxon>eudicotyledons</taxon>
        <taxon>Gunneridae</taxon>
        <taxon>Pentapetalae</taxon>
        <taxon>asterids</taxon>
        <taxon>lamiids</taxon>
        <taxon>Solanales</taxon>
        <taxon>Convolvulaceae</taxon>
        <taxon>Cuscuteae</taxon>
        <taxon>Cuscuta</taxon>
        <taxon>Cuscuta subgen. Cuscuta</taxon>
    </lineage>
</organism>